<evidence type="ECO:0000256" key="1">
    <source>
        <dbReference type="SAM" id="MobiDB-lite"/>
    </source>
</evidence>
<evidence type="ECO:0000313" key="2">
    <source>
        <dbReference type="EMBL" id="NVO85720.1"/>
    </source>
</evidence>
<protein>
    <recommendedName>
        <fullName evidence="4">DUF4783 domain-containing protein</fullName>
    </recommendedName>
</protein>
<keyword evidence="3" id="KW-1185">Reference proteome</keyword>
<dbReference type="RefSeq" id="WP_176900402.1">
    <property type="nucleotide sequence ID" value="NZ_JABKAV010000039.1"/>
</dbReference>
<feature type="compositionally biased region" description="Polar residues" evidence="1">
    <location>
        <begin position="38"/>
        <end position="52"/>
    </location>
</feature>
<gene>
    <name evidence="2" type="ORF">HW556_12600</name>
</gene>
<feature type="region of interest" description="Disordered" evidence="1">
    <location>
        <begin position="38"/>
        <end position="60"/>
    </location>
</feature>
<proteinExistence type="predicted"/>
<reference evidence="2 3" key="1">
    <citation type="submission" date="2020-05" db="EMBL/GenBank/DDBJ databases">
        <title>Hymenobacter terrestris sp. nov. and Hymenobacter lapidiphilus sp. nov., isolated from regoliths in Antarctica.</title>
        <authorList>
            <person name="Sedlacek I."/>
            <person name="Pantucek R."/>
            <person name="Zeman M."/>
            <person name="Holochova P."/>
            <person name="Kralova S."/>
            <person name="Stankova E."/>
            <person name="Sedo O."/>
            <person name="Micenkova L."/>
            <person name="Svec P."/>
            <person name="Gupta V."/>
            <person name="Sood U."/>
            <person name="Korpole U.S."/>
            <person name="Lal R."/>
        </authorList>
    </citation>
    <scope>NUCLEOTIDE SEQUENCE [LARGE SCALE GENOMIC DNA]</scope>
    <source>
        <strain evidence="2 3">P5252</strain>
    </source>
</reference>
<evidence type="ECO:0008006" key="4">
    <source>
        <dbReference type="Google" id="ProtNLM"/>
    </source>
</evidence>
<sequence>MAALEEWPLVFNYYSHMIRAALLAVVCLVTACGENPQSRSANVDSSDGRTQQVPPPFESKGPGREFAVLPVAAIDSELQPAVISEVEVDSIYAIVQVAVNEYNTSHAEYGRSMINLDDYRLQLIASTTATQQKEVRVNAFCSGPSVSWKTKLLRVSDGGNCYFRIKVNLTTGTWSDFSINGEA</sequence>
<accession>A0ABX2Q432</accession>
<comment type="caution">
    <text evidence="2">The sequence shown here is derived from an EMBL/GenBank/DDBJ whole genome shotgun (WGS) entry which is preliminary data.</text>
</comment>
<dbReference type="EMBL" id="JABKAV010000039">
    <property type="protein sequence ID" value="NVO85720.1"/>
    <property type="molecule type" value="Genomic_DNA"/>
</dbReference>
<evidence type="ECO:0000313" key="3">
    <source>
        <dbReference type="Proteomes" id="UP000626554"/>
    </source>
</evidence>
<name>A0ABX2Q432_9BACT</name>
<dbReference type="Proteomes" id="UP000626554">
    <property type="component" value="Unassembled WGS sequence"/>
</dbReference>
<organism evidence="2 3">
    <name type="scientific">Hymenobacter terrestris</name>
    <dbReference type="NCBI Taxonomy" id="2748310"/>
    <lineage>
        <taxon>Bacteria</taxon>
        <taxon>Pseudomonadati</taxon>
        <taxon>Bacteroidota</taxon>
        <taxon>Cytophagia</taxon>
        <taxon>Cytophagales</taxon>
        <taxon>Hymenobacteraceae</taxon>
        <taxon>Hymenobacter</taxon>
    </lineage>
</organism>